<dbReference type="Pfam" id="PF13692">
    <property type="entry name" value="Glyco_trans_1_4"/>
    <property type="match status" value="1"/>
</dbReference>
<dbReference type="PANTHER" id="PTHR12526">
    <property type="entry name" value="GLYCOSYLTRANSFERASE"/>
    <property type="match status" value="1"/>
</dbReference>
<dbReference type="InterPro" id="IPR028098">
    <property type="entry name" value="Glyco_trans_4-like_N"/>
</dbReference>
<keyword evidence="1" id="KW-0328">Glycosyltransferase</keyword>
<evidence type="ECO:0000259" key="3">
    <source>
        <dbReference type="Pfam" id="PF13439"/>
    </source>
</evidence>
<name>A0A420WTI5_9GAMM</name>
<protein>
    <submittedName>
        <fullName evidence="4">Glycosyltransferase involved in cell wall biosynthesis</fullName>
    </submittedName>
</protein>
<organism evidence="4 5">
    <name type="scientific">Kushneria sinocarnis</name>
    <dbReference type="NCBI Taxonomy" id="595502"/>
    <lineage>
        <taxon>Bacteria</taxon>
        <taxon>Pseudomonadati</taxon>
        <taxon>Pseudomonadota</taxon>
        <taxon>Gammaproteobacteria</taxon>
        <taxon>Oceanospirillales</taxon>
        <taxon>Halomonadaceae</taxon>
        <taxon>Kushneria</taxon>
    </lineage>
</organism>
<feature type="domain" description="Glycosyltransferase subfamily 4-like N-terminal" evidence="3">
    <location>
        <begin position="12"/>
        <end position="175"/>
    </location>
</feature>
<dbReference type="Proteomes" id="UP000281975">
    <property type="component" value="Unassembled WGS sequence"/>
</dbReference>
<keyword evidence="5" id="KW-1185">Reference proteome</keyword>
<evidence type="ECO:0000313" key="5">
    <source>
        <dbReference type="Proteomes" id="UP000281975"/>
    </source>
</evidence>
<gene>
    <name evidence="4" type="ORF">C7446_2697</name>
</gene>
<evidence type="ECO:0000256" key="2">
    <source>
        <dbReference type="ARBA" id="ARBA00022679"/>
    </source>
</evidence>
<reference evidence="4 5" key="1">
    <citation type="submission" date="2018-10" db="EMBL/GenBank/DDBJ databases">
        <title>Genomic Encyclopedia of Type Strains, Phase IV (KMG-IV): sequencing the most valuable type-strain genomes for metagenomic binning, comparative biology and taxonomic classification.</title>
        <authorList>
            <person name="Goeker M."/>
        </authorList>
    </citation>
    <scope>NUCLEOTIDE SEQUENCE [LARGE SCALE GENOMIC DNA]</scope>
    <source>
        <strain evidence="4 5">DSM 23229</strain>
    </source>
</reference>
<dbReference type="CDD" id="cd03811">
    <property type="entry name" value="GT4_GT28_WabH-like"/>
    <property type="match status" value="1"/>
</dbReference>
<keyword evidence="2 4" id="KW-0808">Transferase</keyword>
<comment type="caution">
    <text evidence="4">The sequence shown here is derived from an EMBL/GenBank/DDBJ whole genome shotgun (WGS) entry which is preliminary data.</text>
</comment>
<sequence>MLMGALPLGSRERMMISVARALMAAGHRVDLLVPGSSPHWREAVPEGARLLELGRGFVDRLRNKQRLALCVPLIARYLRRECPDVLFTMSIPPNLAGLAAGRLAGSRVPVVIRQSNVVHLASSEAYRNVRARRRDRLIPLLYPSAEGAIAVSHGVADNLQRVTTLPAERIRVIYNQVVGPELQERAAEPVECSWLEDAEVPVLLAVGRLVTKKDYPTLLRTLARLRQRMGEVRLIILGEGDQRSHLEALRSELGLEQAVALPGRIDNPFAWMARADLLVLSSISEGMPSVLIEAMACGCPVVATDCPAGPAEILGQGRYGRLVPVGDEPALADAIEATLCEPVNGALLAQRADDFSVGGAINQYVEVLLARPR</sequence>
<dbReference type="EMBL" id="RBIN01000008">
    <property type="protein sequence ID" value="RKQ96837.1"/>
    <property type="molecule type" value="Genomic_DNA"/>
</dbReference>
<dbReference type="PANTHER" id="PTHR12526:SF510">
    <property type="entry name" value="D-INOSITOL 3-PHOSPHATE GLYCOSYLTRANSFERASE"/>
    <property type="match status" value="1"/>
</dbReference>
<evidence type="ECO:0000256" key="1">
    <source>
        <dbReference type="ARBA" id="ARBA00022676"/>
    </source>
</evidence>
<proteinExistence type="predicted"/>
<evidence type="ECO:0000313" key="4">
    <source>
        <dbReference type="EMBL" id="RKQ96837.1"/>
    </source>
</evidence>
<dbReference type="GO" id="GO:0016757">
    <property type="term" value="F:glycosyltransferase activity"/>
    <property type="evidence" value="ECO:0007669"/>
    <property type="project" value="UniProtKB-KW"/>
</dbReference>
<dbReference type="Pfam" id="PF13439">
    <property type="entry name" value="Glyco_transf_4"/>
    <property type="match status" value="1"/>
</dbReference>
<dbReference type="AlphaFoldDB" id="A0A420WTI5"/>
<dbReference type="SUPFAM" id="SSF53756">
    <property type="entry name" value="UDP-Glycosyltransferase/glycogen phosphorylase"/>
    <property type="match status" value="1"/>
</dbReference>
<dbReference type="Gene3D" id="3.40.50.2000">
    <property type="entry name" value="Glycogen Phosphorylase B"/>
    <property type="match status" value="2"/>
</dbReference>
<accession>A0A420WTI5</accession>